<proteinExistence type="predicted"/>
<sequence length="207" mass="24057">MVAARNYYLQQDLEHVAGTLHWAVERSESCMIYSLDVETGMLRDTLLPLPWGSGDNKMDVSLTDFGEHSLAVCGAKPDANTWRCVIMLVYDHNLNNLYTIDLEKDTCHVLRPLVGFRNNGEALFPNLDLNNWGLVYNNMEIKDFKEFVWEIDYDVRFVTTRNGRKGQRELQRVRPFIETLVLLNDRHAMETPTPRFEETDMKEDVVI</sequence>
<dbReference type="EMBL" id="CP093347">
    <property type="protein sequence ID" value="WOH01619.1"/>
    <property type="molecule type" value="Genomic_DNA"/>
</dbReference>
<gene>
    <name evidence="1" type="ORF">DCAR_0521003</name>
</gene>
<dbReference type="AlphaFoldDB" id="A0A164Z071"/>
<name>A0A164Z071_DAUCS</name>
<protein>
    <submittedName>
        <fullName evidence="1">Uncharacterized protein</fullName>
    </submittedName>
</protein>
<dbReference type="Gramene" id="KZM95121">
    <property type="protein sequence ID" value="KZM95121"/>
    <property type="gene ID" value="DCAR_018363"/>
</dbReference>
<accession>A0A164Z071</accession>
<evidence type="ECO:0000313" key="2">
    <source>
        <dbReference type="Proteomes" id="UP000077755"/>
    </source>
</evidence>
<keyword evidence="2" id="KW-1185">Reference proteome</keyword>
<evidence type="ECO:0000313" key="1">
    <source>
        <dbReference type="EMBL" id="WOH01619.1"/>
    </source>
</evidence>
<reference evidence="1" key="1">
    <citation type="journal article" date="2016" name="Nat. Genet.">
        <title>A high-quality carrot genome assembly provides new insights into carotenoid accumulation and asterid genome evolution.</title>
        <authorList>
            <person name="Iorizzo M."/>
            <person name="Ellison S."/>
            <person name="Senalik D."/>
            <person name="Zeng P."/>
            <person name="Satapoomin P."/>
            <person name="Huang J."/>
            <person name="Bowman M."/>
            <person name="Iovene M."/>
            <person name="Sanseverino W."/>
            <person name="Cavagnaro P."/>
            <person name="Yildiz M."/>
            <person name="Macko-Podgorni A."/>
            <person name="Moranska E."/>
            <person name="Grzebelus E."/>
            <person name="Grzebelus D."/>
            <person name="Ashrafi H."/>
            <person name="Zheng Z."/>
            <person name="Cheng S."/>
            <person name="Spooner D."/>
            <person name="Van Deynze A."/>
            <person name="Simon P."/>
        </authorList>
    </citation>
    <scope>NUCLEOTIDE SEQUENCE</scope>
    <source>
        <tissue evidence="1">Leaf</tissue>
    </source>
</reference>
<organism evidence="1 2">
    <name type="scientific">Daucus carota subsp. sativus</name>
    <name type="common">Carrot</name>
    <dbReference type="NCBI Taxonomy" id="79200"/>
    <lineage>
        <taxon>Eukaryota</taxon>
        <taxon>Viridiplantae</taxon>
        <taxon>Streptophyta</taxon>
        <taxon>Embryophyta</taxon>
        <taxon>Tracheophyta</taxon>
        <taxon>Spermatophyta</taxon>
        <taxon>Magnoliopsida</taxon>
        <taxon>eudicotyledons</taxon>
        <taxon>Gunneridae</taxon>
        <taxon>Pentapetalae</taxon>
        <taxon>asterids</taxon>
        <taxon>campanulids</taxon>
        <taxon>Apiales</taxon>
        <taxon>Apiaceae</taxon>
        <taxon>Apioideae</taxon>
        <taxon>Scandiceae</taxon>
        <taxon>Daucinae</taxon>
        <taxon>Daucus</taxon>
        <taxon>Daucus sect. Daucus</taxon>
    </lineage>
</organism>
<reference evidence="1" key="2">
    <citation type="submission" date="2022-03" db="EMBL/GenBank/DDBJ databases">
        <title>Draft title - Genomic analysis of global carrot germplasm unveils the trajectory of domestication and the origin of high carotenoid orange carrot.</title>
        <authorList>
            <person name="Iorizzo M."/>
            <person name="Ellison S."/>
            <person name="Senalik D."/>
            <person name="Macko-Podgorni A."/>
            <person name="Grzebelus D."/>
            <person name="Bostan H."/>
            <person name="Rolling W."/>
            <person name="Curaba J."/>
            <person name="Simon P."/>
        </authorList>
    </citation>
    <scope>NUCLEOTIDE SEQUENCE</scope>
    <source>
        <tissue evidence="1">Leaf</tissue>
    </source>
</reference>
<dbReference type="Proteomes" id="UP000077755">
    <property type="component" value="Chromosome 5"/>
</dbReference>